<name>A0AC34G0U0_9BILA</name>
<proteinExistence type="predicted"/>
<reference evidence="2" key="1">
    <citation type="submission" date="2022-11" db="UniProtKB">
        <authorList>
            <consortium name="WormBaseParasite"/>
        </authorList>
    </citation>
    <scope>IDENTIFICATION</scope>
</reference>
<dbReference type="Proteomes" id="UP000887579">
    <property type="component" value="Unplaced"/>
</dbReference>
<dbReference type="WBParaSite" id="ES5_v2.g23419.t1">
    <property type="protein sequence ID" value="ES5_v2.g23419.t1"/>
    <property type="gene ID" value="ES5_v2.g23419"/>
</dbReference>
<evidence type="ECO:0000313" key="1">
    <source>
        <dbReference type="Proteomes" id="UP000887579"/>
    </source>
</evidence>
<accession>A0AC34G0U0</accession>
<evidence type="ECO:0000313" key="2">
    <source>
        <dbReference type="WBParaSite" id="ES5_v2.g23419.t1"/>
    </source>
</evidence>
<protein>
    <submittedName>
        <fullName evidence="2">Uncharacterized protein</fullName>
    </submittedName>
</protein>
<organism evidence="1 2">
    <name type="scientific">Panagrolaimus sp. ES5</name>
    <dbReference type="NCBI Taxonomy" id="591445"/>
    <lineage>
        <taxon>Eukaryota</taxon>
        <taxon>Metazoa</taxon>
        <taxon>Ecdysozoa</taxon>
        <taxon>Nematoda</taxon>
        <taxon>Chromadorea</taxon>
        <taxon>Rhabditida</taxon>
        <taxon>Tylenchina</taxon>
        <taxon>Panagrolaimomorpha</taxon>
        <taxon>Panagrolaimoidea</taxon>
        <taxon>Panagrolaimidae</taxon>
        <taxon>Panagrolaimus</taxon>
    </lineage>
</organism>
<sequence>MPSPTNGFKRENVTPPGRTRLTGSTPSLSSPSANAITTLLSNASMNASFPSTSDTNYFITPAIGRHRFSPSSSATTPKKSILKRSTFPLPTGKVAFESPFTTFATNALQPPTRNSNFEIQQQNNNSNISRIPKPSVGFSEKNTVAIFGDTSDDNTTENESLAQANSRIPVPATNPLDKLIRQTSILYSEDEDTDSPSQPAGDSHEGTDYEDDTATEDLENVGVVEEKKENNGGTDDGDASHTSTASSLVTSKWWFGKETKYVTHCDKHGYNHKHHKHQQSPPGSYLTPTQQKSKEINRLKKELKSAKAVVEEKEKHLRELRDRVKEIENVM</sequence>